<comment type="caution">
    <text evidence="3">The sequence shown here is derived from an EMBL/GenBank/DDBJ whole genome shotgun (WGS) entry which is preliminary data.</text>
</comment>
<dbReference type="PANTHER" id="PTHR11941:SF175">
    <property type="entry name" value="ENOYL-COA HYDRATASE-RELATED"/>
    <property type="match status" value="1"/>
</dbReference>
<dbReference type="RefSeq" id="WP_263061726.1">
    <property type="nucleotide sequence ID" value="NZ_JAOUSE010000026.1"/>
</dbReference>
<dbReference type="PROSITE" id="PS00166">
    <property type="entry name" value="ENOYL_COA_HYDRATASE"/>
    <property type="match status" value="1"/>
</dbReference>
<dbReference type="Pfam" id="PF00378">
    <property type="entry name" value="ECH_1"/>
    <property type="match status" value="1"/>
</dbReference>
<organism evidence="3 4">
    <name type="scientific">Pallidibacillus thermolactis</name>
    <dbReference type="NCBI Taxonomy" id="251051"/>
    <lineage>
        <taxon>Bacteria</taxon>
        <taxon>Bacillati</taxon>
        <taxon>Bacillota</taxon>
        <taxon>Bacilli</taxon>
        <taxon>Bacillales</taxon>
        <taxon>Bacillaceae</taxon>
        <taxon>Pallidibacillus</taxon>
    </lineage>
</organism>
<dbReference type="Gene3D" id="3.90.226.10">
    <property type="entry name" value="2-enoyl-CoA Hydratase, Chain A, domain 1"/>
    <property type="match status" value="1"/>
</dbReference>
<dbReference type="PANTHER" id="PTHR11941">
    <property type="entry name" value="ENOYL-COA HYDRATASE-RELATED"/>
    <property type="match status" value="1"/>
</dbReference>
<dbReference type="GO" id="GO:0004300">
    <property type="term" value="F:enoyl-CoA hydratase activity"/>
    <property type="evidence" value="ECO:0007669"/>
    <property type="project" value="UniProtKB-EC"/>
</dbReference>
<accession>A0ABT2WG48</accession>
<dbReference type="EC" id="4.2.1.17" evidence="3"/>
<dbReference type="Proteomes" id="UP001208656">
    <property type="component" value="Unassembled WGS sequence"/>
</dbReference>
<comment type="similarity">
    <text evidence="1 2">Belongs to the enoyl-CoA hydratase/isomerase family.</text>
</comment>
<sequence length="257" mass="27572">MEFLNQEIVNKTAVLTINHPPANALAGAVISELDHMLNEIETNDQVRVIVLKGEGRFFSAGADIKEFTSIDSEKNAAELATKGQKLMDRIENFPKPIIAAIHGAALGGGLELAMSCHIRIVSETAKLGLPELSLGIIPGFAGTQRLPKYVGTAKAAEMMLTAEPVSGVDAVKIGLANIAVPEEKLLDEAMKLAKKIEMKSPSTIKAILNLLTYAKTEQFAKGVEAEAKAFGEVFQTEDATEGINAFLEKRQPNFTGK</sequence>
<reference evidence="3 4" key="1">
    <citation type="submission" date="2022-10" db="EMBL/GenBank/DDBJ databases">
        <title>Description of Fervidibacillus gen. nov. in the family Fervidibacillaceae fam. nov. with two species, Fervidibacillus albus sp. nov., and Fervidibacillus halotolerans sp. nov., isolated from tidal flat sediments.</title>
        <authorList>
            <person name="Kwon K.K."/>
            <person name="Yang S.-H."/>
        </authorList>
    </citation>
    <scope>NUCLEOTIDE SEQUENCE [LARGE SCALE GENOMIC DNA]</scope>
    <source>
        <strain evidence="3 4">DSM 23332</strain>
    </source>
</reference>
<evidence type="ECO:0000313" key="4">
    <source>
        <dbReference type="Proteomes" id="UP001208656"/>
    </source>
</evidence>
<keyword evidence="3" id="KW-0456">Lyase</keyword>
<dbReference type="InterPro" id="IPR018376">
    <property type="entry name" value="Enoyl-CoA_hyd/isom_CS"/>
</dbReference>
<dbReference type="InterPro" id="IPR001753">
    <property type="entry name" value="Enoyl-CoA_hydra/iso"/>
</dbReference>
<evidence type="ECO:0000256" key="1">
    <source>
        <dbReference type="ARBA" id="ARBA00005254"/>
    </source>
</evidence>
<evidence type="ECO:0000313" key="3">
    <source>
        <dbReference type="EMBL" id="MCU9594668.1"/>
    </source>
</evidence>
<keyword evidence="4" id="KW-1185">Reference proteome</keyword>
<protein>
    <submittedName>
        <fullName evidence="3">Enoyl-CoA hydratase</fullName>
        <ecNumber evidence="3">4.2.1.17</ecNumber>
    </submittedName>
</protein>
<proteinExistence type="inferred from homology"/>
<dbReference type="NCBIfam" id="NF005803">
    <property type="entry name" value="PRK07658.1"/>
    <property type="match status" value="1"/>
</dbReference>
<dbReference type="SUPFAM" id="SSF52096">
    <property type="entry name" value="ClpP/crotonase"/>
    <property type="match status" value="1"/>
</dbReference>
<dbReference type="EMBL" id="JAOUSE010000026">
    <property type="protein sequence ID" value="MCU9594668.1"/>
    <property type="molecule type" value="Genomic_DNA"/>
</dbReference>
<gene>
    <name evidence="3" type="ORF">OEV82_09385</name>
</gene>
<dbReference type="InterPro" id="IPR029045">
    <property type="entry name" value="ClpP/crotonase-like_dom_sf"/>
</dbReference>
<name>A0ABT2WG48_9BACI</name>
<dbReference type="CDD" id="cd06558">
    <property type="entry name" value="crotonase-like"/>
    <property type="match status" value="1"/>
</dbReference>
<evidence type="ECO:0000256" key="2">
    <source>
        <dbReference type="RuleBase" id="RU003707"/>
    </source>
</evidence>